<dbReference type="OrthoDB" id="535945at2759"/>
<evidence type="ECO:0000256" key="5">
    <source>
        <dbReference type="ARBA" id="ARBA00023136"/>
    </source>
</evidence>
<evidence type="ECO:0000313" key="10">
    <source>
        <dbReference type="Proteomes" id="UP001153620"/>
    </source>
</evidence>
<keyword evidence="2" id="KW-1003">Cell membrane</keyword>
<dbReference type="PANTHER" id="PTHR42643">
    <property type="entry name" value="IONOTROPIC RECEPTOR 20A-RELATED"/>
    <property type="match status" value="1"/>
</dbReference>
<evidence type="ECO:0000256" key="3">
    <source>
        <dbReference type="ARBA" id="ARBA00022692"/>
    </source>
</evidence>
<organism evidence="9 10">
    <name type="scientific">Chironomus riparius</name>
    <dbReference type="NCBI Taxonomy" id="315576"/>
    <lineage>
        <taxon>Eukaryota</taxon>
        <taxon>Metazoa</taxon>
        <taxon>Ecdysozoa</taxon>
        <taxon>Arthropoda</taxon>
        <taxon>Hexapoda</taxon>
        <taxon>Insecta</taxon>
        <taxon>Pterygota</taxon>
        <taxon>Neoptera</taxon>
        <taxon>Endopterygota</taxon>
        <taxon>Diptera</taxon>
        <taxon>Nematocera</taxon>
        <taxon>Chironomoidea</taxon>
        <taxon>Chironomidae</taxon>
        <taxon>Chironominae</taxon>
        <taxon>Chironomus</taxon>
    </lineage>
</organism>
<proteinExistence type="predicted"/>
<feature type="transmembrane region" description="Helical" evidence="8">
    <location>
        <begin position="85"/>
        <end position="104"/>
    </location>
</feature>
<evidence type="ECO:0008006" key="11">
    <source>
        <dbReference type="Google" id="ProtNLM"/>
    </source>
</evidence>
<dbReference type="Proteomes" id="UP001153620">
    <property type="component" value="Chromosome 1"/>
</dbReference>
<keyword evidence="10" id="KW-1185">Reference proteome</keyword>
<keyword evidence="6" id="KW-0675">Receptor</keyword>
<keyword evidence="4 8" id="KW-1133">Transmembrane helix</keyword>
<protein>
    <recommendedName>
        <fullName evidence="11">Ionotropic receptor</fullName>
    </recommendedName>
</protein>
<dbReference type="PANTHER" id="PTHR42643:SF38">
    <property type="entry name" value="IONOTROPIC RECEPTOR 100A"/>
    <property type="match status" value="1"/>
</dbReference>
<dbReference type="AlphaFoldDB" id="A0A9P0NBY8"/>
<evidence type="ECO:0000256" key="4">
    <source>
        <dbReference type="ARBA" id="ARBA00022989"/>
    </source>
</evidence>
<accession>A0A9P0NBY8</accession>
<sequence length="424" mass="50151">MTHYLEALSKARNSTFKKIFITDHTLIEEIWLSRKMDLTLNNGYVIDSLEPKLLTYEEDAFCVLVPLPPKSSLFQLIFIEPFDGWTWLCLFLTISSSFTVWWMFRGRGAVDSPLVLGYGMFVMFLGQGVEYSRRNRLVLVILLQLIISMIFVLSNAYQGVITSFMIDPIRDETLKTFDEVLATKYKFLMNQLFAALINDTEEFKIDSSRKIVRFNNATDTFSSRILERKYVIITKCDHAEFYISNKLLDGIMLLDYYYLLPTRLLSSFVRLEASHFNPFLQMFQNTMDLCFEAGLPYIWKVFEFQNVVSYYKSTFNDEPVYLELKDLTQVFSILVIGYVFSTLTLLAENLFHRHLKRIKLAYFARNLKVKAYHISHCRRKLPKDVKYQMGALYYIIHRHQKLKRLKPKRMKIREIFVRSKRPEE</sequence>
<feature type="transmembrane region" description="Helical" evidence="8">
    <location>
        <begin position="138"/>
        <end position="157"/>
    </location>
</feature>
<gene>
    <name evidence="9" type="ORF">CHIRRI_LOCUS945</name>
</gene>
<comment type="subcellular location">
    <subcellularLocation>
        <location evidence="1">Cell membrane</location>
        <topology evidence="1">Multi-pass membrane protein</topology>
    </subcellularLocation>
</comment>
<dbReference type="InterPro" id="IPR052192">
    <property type="entry name" value="Insect_Ionotropic_Sensory_Rcpt"/>
</dbReference>
<dbReference type="GO" id="GO:0005886">
    <property type="term" value="C:plasma membrane"/>
    <property type="evidence" value="ECO:0007669"/>
    <property type="project" value="UniProtKB-SubCell"/>
</dbReference>
<feature type="transmembrane region" description="Helical" evidence="8">
    <location>
        <begin position="110"/>
        <end position="126"/>
    </location>
</feature>
<evidence type="ECO:0000256" key="6">
    <source>
        <dbReference type="ARBA" id="ARBA00023170"/>
    </source>
</evidence>
<evidence type="ECO:0000256" key="2">
    <source>
        <dbReference type="ARBA" id="ARBA00022475"/>
    </source>
</evidence>
<evidence type="ECO:0000256" key="8">
    <source>
        <dbReference type="SAM" id="Phobius"/>
    </source>
</evidence>
<reference evidence="9" key="1">
    <citation type="submission" date="2022-01" db="EMBL/GenBank/DDBJ databases">
        <authorList>
            <person name="King R."/>
        </authorList>
    </citation>
    <scope>NUCLEOTIDE SEQUENCE</scope>
</reference>
<evidence type="ECO:0000256" key="7">
    <source>
        <dbReference type="ARBA" id="ARBA00023180"/>
    </source>
</evidence>
<name>A0A9P0NBY8_9DIPT</name>
<dbReference type="EMBL" id="OU895877">
    <property type="protein sequence ID" value="CAH1708941.1"/>
    <property type="molecule type" value="Genomic_DNA"/>
</dbReference>
<evidence type="ECO:0000256" key="1">
    <source>
        <dbReference type="ARBA" id="ARBA00004651"/>
    </source>
</evidence>
<keyword evidence="5 8" id="KW-0472">Membrane</keyword>
<evidence type="ECO:0000313" key="9">
    <source>
        <dbReference type="EMBL" id="CAH1708941.1"/>
    </source>
</evidence>
<keyword evidence="3 8" id="KW-0812">Transmembrane</keyword>
<reference evidence="9" key="2">
    <citation type="submission" date="2022-10" db="EMBL/GenBank/DDBJ databases">
        <authorList>
            <consortium name="ENA_rothamsted_submissions"/>
            <consortium name="culmorum"/>
            <person name="King R."/>
        </authorList>
    </citation>
    <scope>NUCLEOTIDE SEQUENCE</scope>
</reference>
<keyword evidence="7" id="KW-0325">Glycoprotein</keyword>
<feature type="transmembrane region" description="Helical" evidence="8">
    <location>
        <begin position="330"/>
        <end position="351"/>
    </location>
</feature>